<feature type="domain" description="PRD" evidence="4">
    <location>
        <begin position="171"/>
        <end position="275"/>
    </location>
</feature>
<keyword evidence="3" id="KW-0804">Transcription</keyword>
<dbReference type="OrthoDB" id="9813552at2"/>
<dbReference type="EMBL" id="QVLX01000004">
    <property type="protein sequence ID" value="RGE87051.1"/>
    <property type="molecule type" value="Genomic_DNA"/>
</dbReference>
<dbReference type="PANTHER" id="PTHR30185:SF18">
    <property type="entry name" value="TRANSCRIPTIONAL REGULATOR MTLR"/>
    <property type="match status" value="1"/>
</dbReference>
<feature type="domain" description="PRD" evidence="4">
    <location>
        <begin position="67"/>
        <end position="170"/>
    </location>
</feature>
<dbReference type="AlphaFoldDB" id="A0A3E3K277"/>
<evidence type="ECO:0000256" key="1">
    <source>
        <dbReference type="ARBA" id="ARBA00022737"/>
    </source>
</evidence>
<dbReference type="GeneID" id="97192217"/>
<dbReference type="Pfam" id="PF03123">
    <property type="entry name" value="CAT_RBD"/>
    <property type="match status" value="1"/>
</dbReference>
<evidence type="ECO:0000259" key="4">
    <source>
        <dbReference type="PROSITE" id="PS51372"/>
    </source>
</evidence>
<dbReference type="InterPro" id="IPR036650">
    <property type="entry name" value="CAT_RNA-bd_dom_sf"/>
</dbReference>
<dbReference type="Gene3D" id="1.10.1790.10">
    <property type="entry name" value="PRD domain"/>
    <property type="match status" value="2"/>
</dbReference>
<evidence type="ECO:0000256" key="2">
    <source>
        <dbReference type="ARBA" id="ARBA00023015"/>
    </source>
</evidence>
<dbReference type="GO" id="GO:0006355">
    <property type="term" value="P:regulation of DNA-templated transcription"/>
    <property type="evidence" value="ECO:0007669"/>
    <property type="project" value="InterPro"/>
</dbReference>
<dbReference type="PROSITE" id="PS51372">
    <property type="entry name" value="PRD_2"/>
    <property type="match status" value="2"/>
</dbReference>
<proteinExistence type="predicted"/>
<keyword evidence="1" id="KW-0677">Repeat</keyword>
<name>A0A3E3K277_9FIRM</name>
<evidence type="ECO:0000313" key="6">
    <source>
        <dbReference type="Proteomes" id="UP000261080"/>
    </source>
</evidence>
<dbReference type="GO" id="GO:0003723">
    <property type="term" value="F:RNA binding"/>
    <property type="evidence" value="ECO:0007669"/>
    <property type="project" value="InterPro"/>
</dbReference>
<dbReference type="PANTHER" id="PTHR30185">
    <property type="entry name" value="CRYPTIC BETA-GLUCOSIDE BGL OPERON ANTITERMINATOR"/>
    <property type="match status" value="1"/>
</dbReference>
<dbReference type="SMART" id="SM01061">
    <property type="entry name" value="CAT_RBD"/>
    <property type="match status" value="1"/>
</dbReference>
<evidence type="ECO:0000313" key="5">
    <source>
        <dbReference type="EMBL" id="RGE87051.1"/>
    </source>
</evidence>
<dbReference type="InterPro" id="IPR011608">
    <property type="entry name" value="PRD"/>
</dbReference>
<dbReference type="SUPFAM" id="SSF50151">
    <property type="entry name" value="SacY-like RNA-binding domain"/>
    <property type="match status" value="1"/>
</dbReference>
<organism evidence="5 6">
    <name type="scientific">Sellimonas intestinalis</name>
    <dbReference type="NCBI Taxonomy" id="1653434"/>
    <lineage>
        <taxon>Bacteria</taxon>
        <taxon>Bacillati</taxon>
        <taxon>Bacillota</taxon>
        <taxon>Clostridia</taxon>
        <taxon>Lachnospirales</taxon>
        <taxon>Lachnospiraceae</taxon>
        <taxon>Sellimonas</taxon>
    </lineage>
</organism>
<accession>A0A3E3K277</accession>
<protein>
    <submittedName>
        <fullName evidence="5">PRD domain-containing protein</fullName>
    </submittedName>
</protein>
<dbReference type="RefSeq" id="WP_024732138.1">
    <property type="nucleotide sequence ID" value="NZ_BAABYU010000001.1"/>
</dbReference>
<reference evidence="5 6" key="1">
    <citation type="submission" date="2018-08" db="EMBL/GenBank/DDBJ databases">
        <title>A genome reference for cultivated species of the human gut microbiota.</title>
        <authorList>
            <person name="Zou Y."/>
            <person name="Xue W."/>
            <person name="Luo G."/>
        </authorList>
    </citation>
    <scope>NUCLEOTIDE SEQUENCE [LARGE SCALE GENOMIC DNA]</scope>
    <source>
        <strain evidence="5 6">AF37-2AT</strain>
    </source>
</reference>
<dbReference type="SUPFAM" id="SSF63520">
    <property type="entry name" value="PTS-regulatory domain, PRD"/>
    <property type="match status" value="2"/>
</dbReference>
<dbReference type="Proteomes" id="UP000261080">
    <property type="component" value="Unassembled WGS sequence"/>
</dbReference>
<dbReference type="InterPro" id="IPR050661">
    <property type="entry name" value="BglG_antiterminators"/>
</dbReference>
<gene>
    <name evidence="5" type="ORF">DW016_08935</name>
</gene>
<dbReference type="Pfam" id="PF00874">
    <property type="entry name" value="PRD"/>
    <property type="match status" value="2"/>
</dbReference>
<dbReference type="InterPro" id="IPR036634">
    <property type="entry name" value="PRD_sf"/>
</dbReference>
<sequence length="275" mass="31653">MYRIIKVLNNNAILALDQEKKREIILLGNGIGFGKHPGEEIKMIQSAKIYTLVTKKKQTSALKVVNGIKPVYLEATGRILEEAERVFEKVSHDSLLPLADHIALAAKRAEEKMQIPNPFTPDIKVLFEKEYKVALKGREIIREMTGAEISDDEVGFISLHIHSARSDEKVSETLDNTRLINEGIRMIEEYFQIDLEQDSLGYNRMMSHIYYMLVRTRKGEQVKADLNDFVQVKYPKEFAAAEKICAWIEQELKKEVRIEEIGFLAIHILRIVNRE</sequence>
<dbReference type="Gene3D" id="2.30.24.10">
    <property type="entry name" value="CAT RNA-binding domain"/>
    <property type="match status" value="1"/>
</dbReference>
<dbReference type="InterPro" id="IPR004341">
    <property type="entry name" value="CAT_RNA-bd_dom"/>
</dbReference>
<keyword evidence="2" id="KW-0805">Transcription regulation</keyword>
<keyword evidence="6" id="KW-1185">Reference proteome</keyword>
<evidence type="ECO:0000256" key="3">
    <source>
        <dbReference type="ARBA" id="ARBA00023163"/>
    </source>
</evidence>
<comment type="caution">
    <text evidence="5">The sequence shown here is derived from an EMBL/GenBank/DDBJ whole genome shotgun (WGS) entry which is preliminary data.</text>
</comment>